<dbReference type="Pfam" id="PF03564">
    <property type="entry name" value="DUF1759"/>
    <property type="match status" value="1"/>
</dbReference>
<evidence type="ECO:0000256" key="4">
    <source>
        <dbReference type="ARBA" id="ARBA00022759"/>
    </source>
</evidence>
<keyword evidence="4" id="KW-0255">Endonuclease</keyword>
<keyword evidence="5" id="KW-0378">Hydrolase</keyword>
<sequence length="631" mass="72920">MDLRTGYWQIEIDEGDREKTAFVTPDGLYEFRVMPFGLCNAPATFERMMDNLLAGLKWTICLCYLDDIIVYASSFQEHMERLEKTLKCIQRAGLCLNPEKCRFGSKIIKVLGHLVSEEGIRPDPGKKEAIINFPTPKNTTDVRSFIGLCSYYRRFVRNFANKAKPLHELLKNNTRFVWSKEQDESFQILKAALTTDPLLGHYKEEAETHLHTDASGHGIGAILIQIHEGEEKPIAYASRTLNAAEKNYSTTERECLAVVWAIYKFRPYLFGRHFTVVSDHHSLCWLANIKDPSGRLARWALRLQEFDISINEGKTLRDSPFGKSNVHSSLEFRLYVHREEIRRTHVRAVWWLWQNFNSNSGQIGGHEERCVRQSVVVVETPALSKVLSLPFDGFVQSPKDFFVEFDINSFPLRDKLFQLEDDDLNDEVEICIDKCIRLKCELDLKHNGQEPSKKELQCLKGQLRGEALRLVNAFPITADNYVEVWQTLLTRYDNPKDLIFTQIDNALRLPKLADDNHNSIFKLLDSCNKIVRTVKVLVYQIDSLSEVFFVKIIQDKLDKTTRKQWELQNNPRVVPSIKDLMEFLEIHAKSLQNLPNKDSNVEKHSMKKELQKVNVYNLLADVPGFARVLPE</sequence>
<dbReference type="PANTHER" id="PTHR37984:SF5">
    <property type="entry name" value="PROTEIN NYNRIN-LIKE"/>
    <property type="match status" value="1"/>
</dbReference>
<dbReference type="CDD" id="cd09274">
    <property type="entry name" value="RNase_HI_RT_Ty3"/>
    <property type="match status" value="1"/>
</dbReference>
<organism evidence="8 9">
    <name type="scientific">Cordylochernes scorpioides</name>
    <dbReference type="NCBI Taxonomy" id="51811"/>
    <lineage>
        <taxon>Eukaryota</taxon>
        <taxon>Metazoa</taxon>
        <taxon>Ecdysozoa</taxon>
        <taxon>Arthropoda</taxon>
        <taxon>Chelicerata</taxon>
        <taxon>Arachnida</taxon>
        <taxon>Pseudoscorpiones</taxon>
        <taxon>Cheliferoidea</taxon>
        <taxon>Chernetidae</taxon>
        <taxon>Cordylochernes</taxon>
    </lineage>
</organism>
<dbReference type="InterPro" id="IPR043128">
    <property type="entry name" value="Rev_trsase/Diguanyl_cyclase"/>
</dbReference>
<evidence type="ECO:0000256" key="1">
    <source>
        <dbReference type="ARBA" id="ARBA00022679"/>
    </source>
</evidence>
<protein>
    <submittedName>
        <fullName evidence="8">K02A2.6-like</fullName>
    </submittedName>
</protein>
<evidence type="ECO:0000256" key="2">
    <source>
        <dbReference type="ARBA" id="ARBA00022695"/>
    </source>
</evidence>
<dbReference type="CDD" id="cd01647">
    <property type="entry name" value="RT_LTR"/>
    <property type="match status" value="1"/>
</dbReference>
<dbReference type="InterPro" id="IPR005312">
    <property type="entry name" value="DUF1759"/>
</dbReference>
<dbReference type="Gene3D" id="3.10.20.370">
    <property type="match status" value="1"/>
</dbReference>
<dbReference type="Gene3D" id="3.30.70.270">
    <property type="match status" value="2"/>
</dbReference>
<dbReference type="InterPro" id="IPR043502">
    <property type="entry name" value="DNA/RNA_pol_sf"/>
</dbReference>
<dbReference type="Pfam" id="PF17917">
    <property type="entry name" value="RT_RNaseH"/>
    <property type="match status" value="1"/>
</dbReference>
<keyword evidence="6" id="KW-0695">RNA-directed DNA polymerase</keyword>
<dbReference type="PANTHER" id="PTHR37984">
    <property type="entry name" value="PROTEIN CBG26694"/>
    <property type="match status" value="1"/>
</dbReference>
<evidence type="ECO:0000313" key="9">
    <source>
        <dbReference type="Proteomes" id="UP001235939"/>
    </source>
</evidence>
<dbReference type="InterPro" id="IPR050951">
    <property type="entry name" value="Retrovirus_Pol_polyprotein"/>
</dbReference>
<dbReference type="Pfam" id="PF00078">
    <property type="entry name" value="RVT_1"/>
    <property type="match status" value="1"/>
</dbReference>
<name>A0ABY6LRR2_9ARAC</name>
<accession>A0ABY6LRR2</accession>
<dbReference type="Proteomes" id="UP001235939">
    <property type="component" value="Chromosome 21"/>
</dbReference>
<dbReference type="PROSITE" id="PS50878">
    <property type="entry name" value="RT_POL"/>
    <property type="match status" value="1"/>
</dbReference>
<evidence type="ECO:0000259" key="7">
    <source>
        <dbReference type="PROSITE" id="PS50878"/>
    </source>
</evidence>
<reference evidence="8 9" key="1">
    <citation type="submission" date="2022-01" db="EMBL/GenBank/DDBJ databases">
        <title>A chromosomal length assembly of Cordylochernes scorpioides.</title>
        <authorList>
            <person name="Zeh D."/>
            <person name="Zeh J."/>
        </authorList>
    </citation>
    <scope>NUCLEOTIDE SEQUENCE [LARGE SCALE GENOMIC DNA]</scope>
    <source>
        <strain evidence="8">IN4F17</strain>
        <tissue evidence="8">Whole Body</tissue>
    </source>
</reference>
<dbReference type="InterPro" id="IPR000477">
    <property type="entry name" value="RT_dom"/>
</dbReference>
<feature type="domain" description="Reverse transcriptase" evidence="7">
    <location>
        <begin position="1"/>
        <end position="115"/>
    </location>
</feature>
<keyword evidence="2" id="KW-0548">Nucleotidyltransferase</keyword>
<keyword evidence="9" id="KW-1185">Reference proteome</keyword>
<dbReference type="SUPFAM" id="SSF56672">
    <property type="entry name" value="DNA/RNA polymerases"/>
    <property type="match status" value="1"/>
</dbReference>
<dbReference type="InterPro" id="IPR041373">
    <property type="entry name" value="RT_RNaseH"/>
</dbReference>
<proteinExistence type="predicted"/>
<keyword evidence="3" id="KW-0540">Nuclease</keyword>
<gene>
    <name evidence="8" type="ORF">LAZ67_21001322</name>
</gene>
<evidence type="ECO:0000256" key="3">
    <source>
        <dbReference type="ARBA" id="ARBA00022722"/>
    </source>
</evidence>
<dbReference type="EMBL" id="CP092883">
    <property type="protein sequence ID" value="UYV82200.1"/>
    <property type="molecule type" value="Genomic_DNA"/>
</dbReference>
<evidence type="ECO:0000256" key="6">
    <source>
        <dbReference type="ARBA" id="ARBA00022918"/>
    </source>
</evidence>
<dbReference type="Gene3D" id="3.10.10.10">
    <property type="entry name" value="HIV Type 1 Reverse Transcriptase, subunit A, domain 1"/>
    <property type="match status" value="1"/>
</dbReference>
<keyword evidence="1" id="KW-0808">Transferase</keyword>
<evidence type="ECO:0000313" key="8">
    <source>
        <dbReference type="EMBL" id="UYV82200.1"/>
    </source>
</evidence>
<evidence type="ECO:0000256" key="5">
    <source>
        <dbReference type="ARBA" id="ARBA00022801"/>
    </source>
</evidence>